<dbReference type="GO" id="GO:0046983">
    <property type="term" value="F:protein dimerization activity"/>
    <property type="evidence" value="ECO:0007669"/>
    <property type="project" value="InterPro"/>
</dbReference>
<keyword evidence="3" id="KW-0949">S-adenosyl-L-methionine</keyword>
<dbReference type="InterPro" id="IPR016461">
    <property type="entry name" value="COMT-like"/>
</dbReference>
<dbReference type="KEGG" id="ska:CP970_06575"/>
<evidence type="ECO:0000259" key="5">
    <source>
        <dbReference type="Pfam" id="PF00891"/>
    </source>
</evidence>
<sequence length="406" mass="42123">MRPAGAAPRPGGSGPIATPRGPRGELGFPTSHGGPCRPPGTVRSGRGTTVANGGTGAADAGGVTGAGDGADPRQLVQLVFGSMAAQTLRAAARMRVVELIGDKERTAAEVAAEAGARPEGMIRLLRALAGIGVVAERTPGVFAVTPTGALLDSRRPGNVASLVLMMSDPTMLRGWEHLDEVVRTGEPAFDTVFGTDFFGHLREHPEESARFNEAMSQSTGAAAATLPRAFDFTRFATVADVGGGDGTLLSAVLKEHTGLTGIIYDTAEGLAQAPATLERHGLTERCSSVAGDFFQSAPKGADLYLLKSILHDWPDERAVTILSHCRAVLPPEGRVLILEHVLPEAVDPAAPGFAYLSDLNMLVNLGGRERTRADFDELCGRAGLSIVSVTPMGAPNPLSMIEVAAA</sequence>
<accession>A0A5J6G7M4</accession>
<feature type="compositionally biased region" description="Low complexity" evidence="4">
    <location>
        <begin position="47"/>
        <end position="61"/>
    </location>
</feature>
<dbReference type="Pfam" id="PF00891">
    <property type="entry name" value="Methyltransf_2"/>
    <property type="match status" value="1"/>
</dbReference>
<feature type="compositionally biased region" description="Low complexity" evidence="4">
    <location>
        <begin position="1"/>
        <end position="10"/>
    </location>
</feature>
<evidence type="ECO:0000313" key="7">
    <source>
        <dbReference type="EMBL" id="QEU90614.1"/>
    </source>
</evidence>
<reference evidence="7 8" key="1">
    <citation type="submission" date="2017-09" db="EMBL/GenBank/DDBJ databases">
        <authorList>
            <person name="Lee N."/>
            <person name="Cho B.-K."/>
        </authorList>
    </citation>
    <scope>NUCLEOTIDE SEQUENCE [LARGE SCALE GENOMIC DNA]</scope>
    <source>
        <strain evidence="7 8">ATCC 12853</strain>
    </source>
</reference>
<feature type="region of interest" description="Disordered" evidence="4">
    <location>
        <begin position="1"/>
        <end position="66"/>
    </location>
</feature>
<dbReference type="PANTHER" id="PTHR43712">
    <property type="entry name" value="PUTATIVE (AFU_ORTHOLOGUE AFUA_4G14580)-RELATED"/>
    <property type="match status" value="1"/>
</dbReference>
<proteinExistence type="predicted"/>
<dbReference type="SUPFAM" id="SSF53335">
    <property type="entry name" value="S-adenosyl-L-methionine-dependent methyltransferases"/>
    <property type="match status" value="1"/>
</dbReference>
<keyword evidence="8" id="KW-1185">Reference proteome</keyword>
<organism evidence="7 8">
    <name type="scientific">Streptomyces kanamyceticus</name>
    <dbReference type="NCBI Taxonomy" id="1967"/>
    <lineage>
        <taxon>Bacteria</taxon>
        <taxon>Bacillati</taxon>
        <taxon>Actinomycetota</taxon>
        <taxon>Actinomycetes</taxon>
        <taxon>Kitasatosporales</taxon>
        <taxon>Streptomycetaceae</taxon>
        <taxon>Streptomyces</taxon>
    </lineage>
</organism>
<evidence type="ECO:0000256" key="4">
    <source>
        <dbReference type="SAM" id="MobiDB-lite"/>
    </source>
</evidence>
<protein>
    <submittedName>
        <fullName evidence="7">Methyltransferase</fullName>
    </submittedName>
</protein>
<dbReference type="Pfam" id="PF08100">
    <property type="entry name" value="Dimerisation"/>
    <property type="match status" value="1"/>
</dbReference>
<feature type="domain" description="O-methyltransferase dimerisation" evidence="6">
    <location>
        <begin position="77"/>
        <end position="151"/>
    </location>
</feature>
<dbReference type="GO" id="GO:0008171">
    <property type="term" value="F:O-methyltransferase activity"/>
    <property type="evidence" value="ECO:0007669"/>
    <property type="project" value="InterPro"/>
</dbReference>
<dbReference type="InterPro" id="IPR036390">
    <property type="entry name" value="WH_DNA-bd_sf"/>
</dbReference>
<dbReference type="GO" id="GO:0032259">
    <property type="term" value="P:methylation"/>
    <property type="evidence" value="ECO:0007669"/>
    <property type="project" value="UniProtKB-KW"/>
</dbReference>
<dbReference type="InterPro" id="IPR036388">
    <property type="entry name" value="WH-like_DNA-bd_sf"/>
</dbReference>
<gene>
    <name evidence="7" type="ORF">CP970_06575</name>
</gene>
<dbReference type="InterPro" id="IPR001077">
    <property type="entry name" value="COMT_C"/>
</dbReference>
<dbReference type="EMBL" id="CP023699">
    <property type="protein sequence ID" value="QEU90614.1"/>
    <property type="molecule type" value="Genomic_DNA"/>
</dbReference>
<dbReference type="InterPro" id="IPR012967">
    <property type="entry name" value="COMT_dimerisation"/>
</dbReference>
<keyword evidence="2 7" id="KW-0808">Transferase</keyword>
<evidence type="ECO:0000259" key="6">
    <source>
        <dbReference type="Pfam" id="PF08100"/>
    </source>
</evidence>
<dbReference type="AlphaFoldDB" id="A0A5J6G7M4"/>
<evidence type="ECO:0000256" key="3">
    <source>
        <dbReference type="ARBA" id="ARBA00022691"/>
    </source>
</evidence>
<dbReference type="PROSITE" id="PS51683">
    <property type="entry name" value="SAM_OMT_II"/>
    <property type="match status" value="1"/>
</dbReference>
<dbReference type="Gene3D" id="1.10.10.10">
    <property type="entry name" value="Winged helix-like DNA-binding domain superfamily/Winged helix DNA-binding domain"/>
    <property type="match status" value="1"/>
</dbReference>
<evidence type="ECO:0000256" key="2">
    <source>
        <dbReference type="ARBA" id="ARBA00022679"/>
    </source>
</evidence>
<dbReference type="InterPro" id="IPR029063">
    <property type="entry name" value="SAM-dependent_MTases_sf"/>
</dbReference>
<dbReference type="SUPFAM" id="SSF46785">
    <property type="entry name" value="Winged helix' DNA-binding domain"/>
    <property type="match status" value="1"/>
</dbReference>
<evidence type="ECO:0000313" key="8">
    <source>
        <dbReference type="Proteomes" id="UP000325529"/>
    </source>
</evidence>
<evidence type="ECO:0000256" key="1">
    <source>
        <dbReference type="ARBA" id="ARBA00022603"/>
    </source>
</evidence>
<dbReference type="Proteomes" id="UP000325529">
    <property type="component" value="Chromosome"/>
</dbReference>
<name>A0A5J6G7M4_STRKN</name>
<dbReference type="Gene3D" id="3.40.50.150">
    <property type="entry name" value="Vaccinia Virus protein VP39"/>
    <property type="match status" value="1"/>
</dbReference>
<keyword evidence="1 7" id="KW-0489">Methyltransferase</keyword>
<feature type="domain" description="O-methyltransferase C-terminal" evidence="5">
    <location>
        <begin position="175"/>
        <end position="384"/>
    </location>
</feature>
<dbReference type="PANTHER" id="PTHR43712:SF2">
    <property type="entry name" value="O-METHYLTRANSFERASE CICE"/>
    <property type="match status" value="1"/>
</dbReference>